<keyword evidence="1" id="KW-0812">Transmembrane</keyword>
<dbReference type="InterPro" id="IPR029787">
    <property type="entry name" value="Nucleotide_cyclase"/>
</dbReference>
<dbReference type="SMART" id="SM00267">
    <property type="entry name" value="GGDEF"/>
    <property type="match status" value="1"/>
</dbReference>
<feature type="transmembrane region" description="Helical" evidence="1">
    <location>
        <begin position="132"/>
        <end position="149"/>
    </location>
</feature>
<feature type="transmembrane region" description="Helical" evidence="1">
    <location>
        <begin position="62"/>
        <end position="81"/>
    </location>
</feature>
<keyword evidence="1" id="KW-1133">Transmembrane helix</keyword>
<evidence type="ECO:0000313" key="5">
    <source>
        <dbReference type="Proteomes" id="UP001549143"/>
    </source>
</evidence>
<dbReference type="PROSITE" id="PS50887">
    <property type="entry name" value="GGDEF"/>
    <property type="match status" value="1"/>
</dbReference>
<dbReference type="Gene3D" id="3.20.20.450">
    <property type="entry name" value="EAL domain"/>
    <property type="match status" value="1"/>
</dbReference>
<comment type="caution">
    <text evidence="4">The sequence shown here is derived from an EMBL/GenBank/DDBJ whole genome shotgun (WGS) entry which is preliminary data.</text>
</comment>
<dbReference type="PROSITE" id="PS50883">
    <property type="entry name" value="EAL"/>
    <property type="match status" value="1"/>
</dbReference>
<feature type="transmembrane region" description="Helical" evidence="1">
    <location>
        <begin position="179"/>
        <end position="199"/>
    </location>
</feature>
<reference evidence="4 5" key="1">
    <citation type="submission" date="2024-06" db="EMBL/GenBank/DDBJ databases">
        <title>Genomic Encyclopedia of Type Strains, Phase IV (KMG-IV): sequencing the most valuable type-strain genomes for metagenomic binning, comparative biology and taxonomic classification.</title>
        <authorList>
            <person name="Goeker M."/>
        </authorList>
    </citation>
    <scope>NUCLEOTIDE SEQUENCE [LARGE SCALE GENOMIC DNA]</scope>
    <source>
        <strain evidence="4 5">DSM 19730</strain>
    </source>
</reference>
<dbReference type="SUPFAM" id="SSF141868">
    <property type="entry name" value="EAL domain-like"/>
    <property type="match status" value="1"/>
</dbReference>
<dbReference type="InterPro" id="IPR050706">
    <property type="entry name" value="Cyclic-di-GMP_PDE-like"/>
</dbReference>
<feature type="transmembrane region" description="Helical" evidence="1">
    <location>
        <begin position="35"/>
        <end position="56"/>
    </location>
</feature>
<dbReference type="InterPro" id="IPR001633">
    <property type="entry name" value="EAL_dom"/>
</dbReference>
<feature type="domain" description="EAL" evidence="2">
    <location>
        <begin position="389"/>
        <end position="642"/>
    </location>
</feature>
<evidence type="ECO:0000259" key="2">
    <source>
        <dbReference type="PROSITE" id="PS50883"/>
    </source>
</evidence>
<dbReference type="Gene3D" id="3.30.70.270">
    <property type="match status" value="1"/>
</dbReference>
<dbReference type="InterPro" id="IPR043128">
    <property type="entry name" value="Rev_trsase/Diguanyl_cyclase"/>
</dbReference>
<accession>A0ABV2KMP1</accession>
<protein>
    <submittedName>
        <fullName evidence="4">Diguanylate cyclase (GGDEF)-like protein</fullName>
    </submittedName>
</protein>
<gene>
    <name evidence="4" type="ORF">ABID44_002668</name>
</gene>
<dbReference type="PANTHER" id="PTHR33121">
    <property type="entry name" value="CYCLIC DI-GMP PHOSPHODIESTERASE PDEF"/>
    <property type="match status" value="1"/>
</dbReference>
<dbReference type="Pfam" id="PF00563">
    <property type="entry name" value="EAL"/>
    <property type="match status" value="1"/>
</dbReference>
<keyword evidence="1" id="KW-0472">Membrane</keyword>
<organism evidence="4 5">
    <name type="scientific">Aquamicrobium ahrensii</name>
    <dbReference type="NCBI Taxonomy" id="469551"/>
    <lineage>
        <taxon>Bacteria</taxon>
        <taxon>Pseudomonadati</taxon>
        <taxon>Pseudomonadota</taxon>
        <taxon>Alphaproteobacteria</taxon>
        <taxon>Hyphomicrobiales</taxon>
        <taxon>Phyllobacteriaceae</taxon>
        <taxon>Aquamicrobium</taxon>
    </lineage>
</organism>
<dbReference type="InterPro" id="IPR000160">
    <property type="entry name" value="GGDEF_dom"/>
</dbReference>
<evidence type="ECO:0000259" key="3">
    <source>
        <dbReference type="PROSITE" id="PS50887"/>
    </source>
</evidence>
<dbReference type="CDD" id="cd01949">
    <property type="entry name" value="GGDEF"/>
    <property type="match status" value="1"/>
</dbReference>
<dbReference type="SMART" id="SM00052">
    <property type="entry name" value="EAL"/>
    <property type="match status" value="1"/>
</dbReference>
<dbReference type="Pfam" id="PF00990">
    <property type="entry name" value="GGDEF"/>
    <property type="match status" value="1"/>
</dbReference>
<dbReference type="Proteomes" id="UP001549143">
    <property type="component" value="Unassembled WGS sequence"/>
</dbReference>
<evidence type="ECO:0000313" key="4">
    <source>
        <dbReference type="EMBL" id="MET3662331.1"/>
    </source>
</evidence>
<feature type="transmembrane region" description="Helical" evidence="1">
    <location>
        <begin position="101"/>
        <end position="120"/>
    </location>
</feature>
<dbReference type="RefSeq" id="WP_354152184.1">
    <property type="nucleotide sequence ID" value="NZ_JBEPMN010000010.1"/>
</dbReference>
<feature type="domain" description="GGDEF" evidence="3">
    <location>
        <begin position="250"/>
        <end position="380"/>
    </location>
</feature>
<evidence type="ECO:0000256" key="1">
    <source>
        <dbReference type="SAM" id="Phobius"/>
    </source>
</evidence>
<dbReference type="InterPro" id="IPR035919">
    <property type="entry name" value="EAL_sf"/>
</dbReference>
<dbReference type="EMBL" id="JBEPMN010000010">
    <property type="protein sequence ID" value="MET3662331.1"/>
    <property type="molecule type" value="Genomic_DNA"/>
</dbReference>
<name>A0ABV2KMP1_9HYPH</name>
<dbReference type="SUPFAM" id="SSF55073">
    <property type="entry name" value="Nucleotide cyclase"/>
    <property type="match status" value="1"/>
</dbReference>
<keyword evidence="5" id="KW-1185">Reference proteome</keyword>
<dbReference type="NCBIfam" id="TIGR00254">
    <property type="entry name" value="GGDEF"/>
    <property type="match status" value="1"/>
</dbReference>
<dbReference type="PANTHER" id="PTHR33121:SF70">
    <property type="entry name" value="SIGNALING PROTEIN YKOW"/>
    <property type="match status" value="1"/>
</dbReference>
<proteinExistence type="predicted"/>
<sequence>MSFSKRADKMPFPTRQSGVELGVLRDQLADLRDSLLFSMPISSILSVLIVVVEFISGFDWTALVWLAVISSINGARILLALKQPRGEALERSDYPSLVKWLRGYMGLAFMAGLAWAYVAVLADGFTVAETPVYLVILAGISAGSVSYSACYAALPILFMAPPLLAVMVCMVANGGLDDYVLAFTTTLFFTGLTKSSFLGQARFRETSRLKYETKQHADEMEKNSREDPLTGLLNRRGLEQAVGAMGTSQGPFTAMLIDLDGFKSVNDTYGHRVGDDLLVKIARRISAEAPPNATLARVGGDEFALMLPSASTFSDPNDLAARIIIALSRPYDGINSIQVGASIGIYVAQEPNLTNMLLRADFALYAAKRRSRNQLSIFDAELEQAFKRQQCIERDLKAALESGELQSWYQPIVQLETREVIGFESLLRWRHPEHGQIAPPEIITTARTTGLLPALTETVFWNGCTMMERLRREGRDNIRVAINISPRELEAADIDTMILEGLSMRGLPPSMLEIEITEEAPVDPQRVGEKLGRLVQAGISIVLDDFGSGFSTLASLKDGRISKVKIDRSFADDLAVAAESRLLMKAIIDLARTLDIRVMAEGVETDEQARILQSMGCTSAQGFLFSTALPIDEALALRQITRAKKERALP</sequence>
<dbReference type="CDD" id="cd01948">
    <property type="entry name" value="EAL"/>
    <property type="match status" value="1"/>
</dbReference>